<gene>
    <name evidence="1" type="ORF">P8935_11040</name>
</gene>
<dbReference type="RefSeq" id="WP_348265050.1">
    <property type="nucleotide sequence ID" value="NZ_CP121196.1"/>
</dbReference>
<protein>
    <submittedName>
        <fullName evidence="1">Uncharacterized protein</fullName>
    </submittedName>
</protein>
<sequence length="226" mass="24046">MDAKDSLIPQTPIPAGADEFSKRVHGLLDGRPKDEATVSKALEGMDAMLDVIAAGLYSMASMLVGEGEDSIRLVETAVERTDLSVCSDPTEARRSSRKELCSAGIEMIAAREPGILAAPEHLVHASTCIEDDDLESAGISRAELQSMLAGPNRTSIKNWIESLPTEMRVIFVLRAVAGFPTEDTASMLAAHGGQGAEGWNGDAVREIFRQGLCSLASQLIHATSVK</sequence>
<proteinExistence type="predicted"/>
<name>A0AAU7DS58_9BACT</name>
<reference evidence="1" key="1">
    <citation type="submission" date="2023-03" db="EMBL/GenBank/DDBJ databases">
        <title>Edaphobacter sp.</title>
        <authorList>
            <person name="Huber K.J."/>
            <person name="Papendorf J."/>
            <person name="Pilke C."/>
            <person name="Bunk B."/>
            <person name="Sproeer C."/>
            <person name="Pester M."/>
        </authorList>
    </citation>
    <scope>NUCLEOTIDE SEQUENCE</scope>
    <source>
        <strain evidence="1">DSM 110680</strain>
    </source>
</reference>
<accession>A0AAU7DS58</accession>
<evidence type="ECO:0000313" key="1">
    <source>
        <dbReference type="EMBL" id="XBH19828.1"/>
    </source>
</evidence>
<organism evidence="1">
    <name type="scientific">Telmatobacter sp. DSM 110680</name>
    <dbReference type="NCBI Taxonomy" id="3036704"/>
    <lineage>
        <taxon>Bacteria</taxon>
        <taxon>Pseudomonadati</taxon>
        <taxon>Acidobacteriota</taxon>
        <taxon>Terriglobia</taxon>
        <taxon>Terriglobales</taxon>
        <taxon>Acidobacteriaceae</taxon>
        <taxon>Telmatobacter</taxon>
    </lineage>
</organism>
<dbReference type="AlphaFoldDB" id="A0AAU7DS58"/>
<dbReference type="EMBL" id="CP121196">
    <property type="protein sequence ID" value="XBH19828.1"/>
    <property type="molecule type" value="Genomic_DNA"/>
</dbReference>